<evidence type="ECO:0000313" key="3">
    <source>
        <dbReference type="Proteomes" id="UP001597417"/>
    </source>
</evidence>
<proteinExistence type="predicted"/>
<evidence type="ECO:0000313" key="2">
    <source>
        <dbReference type="EMBL" id="MFD2414806.1"/>
    </source>
</evidence>
<evidence type="ECO:0000256" key="1">
    <source>
        <dbReference type="SAM" id="MobiDB-lite"/>
    </source>
</evidence>
<protein>
    <recommendedName>
        <fullName evidence="4">Transcriptional regulator</fullName>
    </recommendedName>
</protein>
<sequence>MRYAVNQMGAQRRTRLPAEVFSYFTEHGSPVDLHGHVLHTLGVTADTLGALCMEGVDVVYRECGFSLTEKALRLAQFSQEFEESWVWGDAVETAARLARQLDDTQADRRLGDAALLAVLRYVAHRQPSEMTPLPGWLPHDTPLFIDGYPTTLLGHAAADLHVDAVTATYLAEPSATELFHALGWQLSPRAQAVADVAQERESHGESWPDAITAAEQALLDHLERQEWDRWQPAGRSPRCHDLTTGHLTTDDDPGHYRG</sequence>
<dbReference type="EMBL" id="JBHUKR010000002">
    <property type="protein sequence ID" value="MFD2414806.1"/>
    <property type="molecule type" value="Genomic_DNA"/>
</dbReference>
<organism evidence="2 3">
    <name type="scientific">Amycolatopsis pigmentata</name>
    <dbReference type="NCBI Taxonomy" id="450801"/>
    <lineage>
        <taxon>Bacteria</taxon>
        <taxon>Bacillati</taxon>
        <taxon>Actinomycetota</taxon>
        <taxon>Actinomycetes</taxon>
        <taxon>Pseudonocardiales</taxon>
        <taxon>Pseudonocardiaceae</taxon>
        <taxon>Amycolatopsis</taxon>
    </lineage>
</organism>
<feature type="compositionally biased region" description="Basic and acidic residues" evidence="1">
    <location>
        <begin position="238"/>
        <end position="258"/>
    </location>
</feature>
<comment type="caution">
    <text evidence="2">The sequence shown here is derived from an EMBL/GenBank/DDBJ whole genome shotgun (WGS) entry which is preliminary data.</text>
</comment>
<feature type="region of interest" description="Disordered" evidence="1">
    <location>
        <begin position="229"/>
        <end position="258"/>
    </location>
</feature>
<accession>A0ABW5FLD0</accession>
<name>A0ABW5FLD0_9PSEU</name>
<dbReference type="Proteomes" id="UP001597417">
    <property type="component" value="Unassembled WGS sequence"/>
</dbReference>
<gene>
    <name evidence="2" type="ORF">ACFSXZ_00495</name>
</gene>
<keyword evidence="3" id="KW-1185">Reference proteome</keyword>
<evidence type="ECO:0008006" key="4">
    <source>
        <dbReference type="Google" id="ProtNLM"/>
    </source>
</evidence>
<reference evidence="3" key="1">
    <citation type="journal article" date="2019" name="Int. J. Syst. Evol. Microbiol.">
        <title>The Global Catalogue of Microorganisms (GCM) 10K type strain sequencing project: providing services to taxonomists for standard genome sequencing and annotation.</title>
        <authorList>
            <consortium name="The Broad Institute Genomics Platform"/>
            <consortium name="The Broad Institute Genome Sequencing Center for Infectious Disease"/>
            <person name="Wu L."/>
            <person name="Ma J."/>
        </authorList>
    </citation>
    <scope>NUCLEOTIDE SEQUENCE [LARGE SCALE GENOMIC DNA]</scope>
    <source>
        <strain evidence="3">CGMCC 4.7645</strain>
    </source>
</reference>